<comment type="caution">
    <text evidence="1">The sequence shown here is derived from an EMBL/GenBank/DDBJ whole genome shotgun (WGS) entry which is preliminary data.</text>
</comment>
<sequence>MVGGAKFETQCIWRKSGSDSKNVVFNFKKTSNGFVFFDEKDLSPRTGPYHIPRATNYESVASFYYPFQHQDGVLKRKKVLLLFHMTESLRDRVEGNKIVTTLEAIGLMDKVMIDPERVALIFVRVGDNESGFTDKQEISWEPSVDTELVDIIPDISNNPAKKEALDEVQIKTLGDLRKESDRMCRSKNHLLNQCVEDYKKFEERQKLTSKMLAKIPQYVWKM</sequence>
<reference evidence="2" key="1">
    <citation type="submission" date="2017-03" db="EMBL/GenBank/DDBJ databases">
        <title>Phytopthora megakarya and P. palmivora, two closely related causual agents of cacao black pod achieved similar genome size and gene model numbers by different mechanisms.</title>
        <authorList>
            <person name="Ali S."/>
            <person name="Shao J."/>
            <person name="Larry D.J."/>
            <person name="Kronmiller B."/>
            <person name="Shen D."/>
            <person name="Strem M.D."/>
            <person name="Melnick R.L."/>
            <person name="Guiltinan M.J."/>
            <person name="Tyler B.M."/>
            <person name="Meinhardt L.W."/>
            <person name="Bailey B.A."/>
        </authorList>
    </citation>
    <scope>NUCLEOTIDE SEQUENCE [LARGE SCALE GENOMIC DNA]</scope>
    <source>
        <strain evidence="2">zdho120</strain>
    </source>
</reference>
<dbReference type="EMBL" id="NBNE01018584">
    <property type="protein sequence ID" value="OWY92201.1"/>
    <property type="molecule type" value="Genomic_DNA"/>
</dbReference>
<dbReference type="Proteomes" id="UP000198211">
    <property type="component" value="Unassembled WGS sequence"/>
</dbReference>
<evidence type="ECO:0000313" key="1">
    <source>
        <dbReference type="EMBL" id="OWY92201.1"/>
    </source>
</evidence>
<name>A0A225UGY8_9STRA</name>
<protein>
    <submittedName>
        <fullName evidence="1">Uncharacterized protein</fullName>
    </submittedName>
</protein>
<evidence type="ECO:0000313" key="2">
    <source>
        <dbReference type="Proteomes" id="UP000198211"/>
    </source>
</evidence>
<proteinExistence type="predicted"/>
<dbReference type="OrthoDB" id="128645at2759"/>
<gene>
    <name evidence="1" type="ORF">PHMEG_00038888</name>
</gene>
<organism evidence="1 2">
    <name type="scientific">Phytophthora megakarya</name>
    <dbReference type="NCBI Taxonomy" id="4795"/>
    <lineage>
        <taxon>Eukaryota</taxon>
        <taxon>Sar</taxon>
        <taxon>Stramenopiles</taxon>
        <taxon>Oomycota</taxon>
        <taxon>Peronosporomycetes</taxon>
        <taxon>Peronosporales</taxon>
        <taxon>Peronosporaceae</taxon>
        <taxon>Phytophthora</taxon>
    </lineage>
</organism>
<dbReference type="AlphaFoldDB" id="A0A225UGY8"/>
<keyword evidence="2" id="KW-1185">Reference proteome</keyword>
<accession>A0A225UGY8</accession>